<evidence type="ECO:0000256" key="2">
    <source>
        <dbReference type="ARBA" id="ARBA00022457"/>
    </source>
</evidence>
<dbReference type="Pfam" id="PF11799">
    <property type="entry name" value="IMS_C"/>
    <property type="match status" value="1"/>
</dbReference>
<dbReference type="InterPro" id="IPR024728">
    <property type="entry name" value="PolY_HhH_motif"/>
</dbReference>
<accession>A0ABT8MY31</accession>
<dbReference type="Gene3D" id="3.40.1170.60">
    <property type="match status" value="1"/>
</dbReference>
<dbReference type="Gene3D" id="1.10.150.20">
    <property type="entry name" value="5' to 3' exonuclease, C-terminal subdomain"/>
    <property type="match status" value="1"/>
</dbReference>
<dbReference type="SUPFAM" id="SSF100879">
    <property type="entry name" value="Lesion bypass DNA polymerase (Y-family), little finger domain"/>
    <property type="match status" value="1"/>
</dbReference>
<name>A0ABT8MY31_9BACL</name>
<evidence type="ECO:0000313" key="6">
    <source>
        <dbReference type="Proteomes" id="UP001172055"/>
    </source>
</evidence>
<organism evidence="5 6">
    <name type="scientific">Planococcus shixiaomingii</name>
    <dbReference type="NCBI Taxonomy" id="3058393"/>
    <lineage>
        <taxon>Bacteria</taxon>
        <taxon>Bacillati</taxon>
        <taxon>Bacillota</taxon>
        <taxon>Bacilli</taxon>
        <taxon>Bacillales</taxon>
        <taxon>Caryophanaceae</taxon>
        <taxon>Planococcus</taxon>
    </lineage>
</organism>
<comment type="similarity">
    <text evidence="1">Belongs to the DNA polymerase type-Y family.</text>
</comment>
<dbReference type="EMBL" id="JAUJWV010000001">
    <property type="protein sequence ID" value="MDN7240536.1"/>
    <property type="molecule type" value="Genomic_DNA"/>
</dbReference>
<dbReference type="Proteomes" id="UP001172055">
    <property type="component" value="Unassembled WGS sequence"/>
</dbReference>
<gene>
    <name evidence="5" type="ORF">QWY14_01985</name>
</gene>
<evidence type="ECO:0000313" key="5">
    <source>
        <dbReference type="EMBL" id="MDN7240536.1"/>
    </source>
</evidence>
<dbReference type="Pfam" id="PF00817">
    <property type="entry name" value="IMS"/>
    <property type="match status" value="1"/>
</dbReference>
<proteinExistence type="inferred from homology"/>
<keyword evidence="2" id="KW-0515">Mutator protein</keyword>
<dbReference type="Pfam" id="PF11798">
    <property type="entry name" value="IMS_HHH"/>
    <property type="match status" value="1"/>
</dbReference>
<reference evidence="5 6" key="1">
    <citation type="submission" date="2023-06" db="EMBL/GenBank/DDBJ databases">
        <title>Novel species in genus Planococcus.</title>
        <authorList>
            <person name="Ning S."/>
        </authorList>
    </citation>
    <scope>NUCLEOTIDE SEQUENCE [LARGE SCALE GENOMIC DNA]</scope>
    <source>
        <strain evidence="5 6">N028</strain>
    </source>
</reference>
<dbReference type="InterPro" id="IPR017961">
    <property type="entry name" value="DNA_pol_Y-fam_little_finger"/>
</dbReference>
<dbReference type="InterPro" id="IPR043502">
    <property type="entry name" value="DNA/RNA_pol_sf"/>
</dbReference>
<sequence>MYEGLEKRPIICLDMRSFYASCAAIDLGLDPLEACIAVIGNQEQKGSVVLAASPVLKKEFGVRTGTRLFEIPDDPRILKIEPKMDFFMKVSIEITRLLREYVPAEAIHVYSIDESFVDLSGTEKIWGTPKAIISHLQDDIVRQFSLPSAIGLGPNMLLAKLALDLDAKKTGFAEWKYSDVPEKLWPVAPLSKMWGIGSRLEKSLNSMGIFSVGDLAKSELSRLEDTFGILGNQLYHHAWGIDLSKLGPALAEEGQESFGKGQILYRDYTTAADILTVLLEMAEDVARRARVAGKAGRTISLSVGYSMHAFGGGFHRSQTIQEATNDTMKIHAACKRLLAEFYDGRPARRLAISLSNLEEETSMQLSLFEQRKWQTRKLGAAMDAMREKYGPTAVLRAVSYTEAGTARERADLIGGHRSGKAKPPPEV</sequence>
<protein>
    <submittedName>
        <fullName evidence="5">UV damage repair protein UvrX</fullName>
    </submittedName>
</protein>
<dbReference type="InterPro" id="IPR050116">
    <property type="entry name" value="DNA_polymerase-Y"/>
</dbReference>
<dbReference type="InterPro" id="IPR036775">
    <property type="entry name" value="DNA_pol_Y-fam_lit_finger_sf"/>
</dbReference>
<dbReference type="SUPFAM" id="SSF56672">
    <property type="entry name" value="DNA/RNA polymerases"/>
    <property type="match status" value="1"/>
</dbReference>
<evidence type="ECO:0000256" key="1">
    <source>
        <dbReference type="ARBA" id="ARBA00010945"/>
    </source>
</evidence>
<dbReference type="Gene3D" id="3.30.70.270">
    <property type="match status" value="1"/>
</dbReference>
<dbReference type="RefSeq" id="WP_301722453.1">
    <property type="nucleotide sequence ID" value="NZ_JAUJWV010000001.1"/>
</dbReference>
<dbReference type="InterPro" id="IPR001126">
    <property type="entry name" value="UmuC"/>
</dbReference>
<dbReference type="PANTHER" id="PTHR11076">
    <property type="entry name" value="DNA REPAIR POLYMERASE UMUC / TRANSFERASE FAMILY MEMBER"/>
    <property type="match status" value="1"/>
</dbReference>
<dbReference type="PROSITE" id="PS50173">
    <property type="entry name" value="UMUC"/>
    <property type="match status" value="1"/>
</dbReference>
<comment type="caution">
    <text evidence="5">The sequence shown here is derived from an EMBL/GenBank/DDBJ whole genome shotgun (WGS) entry which is preliminary data.</text>
</comment>
<dbReference type="Gene3D" id="3.30.1490.100">
    <property type="entry name" value="DNA polymerase, Y-family, little finger domain"/>
    <property type="match status" value="1"/>
</dbReference>
<keyword evidence="3" id="KW-0548">Nucleotidyltransferase</keyword>
<keyword evidence="3" id="KW-0808">Transferase</keyword>
<feature type="domain" description="UmuC" evidence="4">
    <location>
        <begin position="10"/>
        <end position="197"/>
    </location>
</feature>
<evidence type="ECO:0000259" key="4">
    <source>
        <dbReference type="PROSITE" id="PS50173"/>
    </source>
</evidence>
<dbReference type="InterPro" id="IPR043128">
    <property type="entry name" value="Rev_trsase/Diguanyl_cyclase"/>
</dbReference>
<keyword evidence="6" id="KW-1185">Reference proteome</keyword>
<keyword evidence="3" id="KW-0239">DNA-directed DNA polymerase</keyword>
<dbReference type="PANTHER" id="PTHR11076:SF35">
    <property type="entry name" value="DNA REPAIR PROTEIN HOMOLOG YOBH"/>
    <property type="match status" value="1"/>
</dbReference>
<evidence type="ECO:0000256" key="3">
    <source>
        <dbReference type="ARBA" id="ARBA00022932"/>
    </source>
</evidence>